<dbReference type="PANTHER" id="PTHR48081:SF6">
    <property type="entry name" value="PEPTIDASE S9 PROLYL OLIGOPEPTIDASE CATALYTIC DOMAIN-CONTAINING PROTEIN"/>
    <property type="match status" value="1"/>
</dbReference>
<organism evidence="3 4">
    <name type="scientific">Wenyingzhuangia fucanilytica</name>
    <dbReference type="NCBI Taxonomy" id="1790137"/>
    <lineage>
        <taxon>Bacteria</taxon>
        <taxon>Pseudomonadati</taxon>
        <taxon>Bacteroidota</taxon>
        <taxon>Flavobacteriia</taxon>
        <taxon>Flavobacteriales</taxon>
        <taxon>Flavobacteriaceae</taxon>
        <taxon>Wenyingzhuangia</taxon>
    </lineage>
</organism>
<reference evidence="3 4" key="1">
    <citation type="submission" date="2016-02" db="EMBL/GenBank/DDBJ databases">
        <authorList>
            <person name="Wen L."/>
            <person name="He K."/>
            <person name="Yang H."/>
        </authorList>
    </citation>
    <scope>NUCLEOTIDE SEQUENCE [LARGE SCALE GENOMIC DNA]</scope>
    <source>
        <strain evidence="3 4">CZ1127</strain>
    </source>
</reference>
<dbReference type="GO" id="GO:0016798">
    <property type="term" value="F:hydrolase activity, acting on glycosyl bonds"/>
    <property type="evidence" value="ECO:0007669"/>
    <property type="project" value="UniProtKB-KW"/>
</dbReference>
<keyword evidence="3" id="KW-0326">Glycosidase</keyword>
<dbReference type="GO" id="GO:0045493">
    <property type="term" value="P:xylan catabolic process"/>
    <property type="evidence" value="ECO:0007669"/>
    <property type="project" value="UniProtKB-KW"/>
</dbReference>
<dbReference type="InterPro" id="IPR050300">
    <property type="entry name" value="GDXG_lipolytic_enzyme"/>
</dbReference>
<dbReference type="KEGG" id="wfu:AXE80_09315"/>
<name>A0A1B1Y6U7_9FLAO</name>
<keyword evidence="4" id="KW-1185">Reference proteome</keyword>
<keyword evidence="3" id="KW-0624">Polysaccharide degradation</keyword>
<keyword evidence="3" id="KW-0858">Xylan degradation</keyword>
<dbReference type="Pfam" id="PF07859">
    <property type="entry name" value="Abhydrolase_3"/>
    <property type="match status" value="1"/>
</dbReference>
<keyword evidence="3" id="KW-0119">Carbohydrate metabolism</keyword>
<dbReference type="Proteomes" id="UP000092967">
    <property type="component" value="Chromosome"/>
</dbReference>
<dbReference type="PANTHER" id="PTHR48081">
    <property type="entry name" value="AB HYDROLASE SUPERFAMILY PROTEIN C4A8.06C"/>
    <property type="match status" value="1"/>
</dbReference>
<dbReference type="InterPro" id="IPR029058">
    <property type="entry name" value="AB_hydrolase_fold"/>
</dbReference>
<evidence type="ECO:0000313" key="4">
    <source>
        <dbReference type="Proteomes" id="UP000092967"/>
    </source>
</evidence>
<evidence type="ECO:0000256" key="1">
    <source>
        <dbReference type="ARBA" id="ARBA00022801"/>
    </source>
</evidence>
<dbReference type="AlphaFoldDB" id="A0A1B1Y6U7"/>
<dbReference type="SUPFAM" id="SSF53474">
    <property type="entry name" value="alpha/beta-Hydrolases"/>
    <property type="match status" value="1"/>
</dbReference>
<protein>
    <submittedName>
        <fullName evidence="3">1,4-beta-xylanase</fullName>
    </submittedName>
</protein>
<gene>
    <name evidence="3" type="ORF">AXE80_09315</name>
</gene>
<dbReference type="EMBL" id="CP014224">
    <property type="protein sequence ID" value="ANW96467.1"/>
    <property type="molecule type" value="Genomic_DNA"/>
</dbReference>
<feature type="domain" description="Alpha/beta hydrolase fold-3" evidence="2">
    <location>
        <begin position="126"/>
        <end position="197"/>
    </location>
</feature>
<dbReference type="RefSeq" id="WP_237340603.1">
    <property type="nucleotide sequence ID" value="NZ_CP014224.1"/>
</dbReference>
<evidence type="ECO:0000259" key="2">
    <source>
        <dbReference type="Pfam" id="PF07859"/>
    </source>
</evidence>
<dbReference type="STRING" id="1790137.AXE80_09315"/>
<sequence>MAQKVIKLPTKVVNDVTWKGPEKHQFSDIWNTPIISNVSVPTIEIHKPEENINTGSAVVIAPGGGLYALSIKSEGKMVAHWLASKGITAIILKYRLVPTEHDAVAEYQATTKNNIQELGRKVQLVLPYAIEDALNAIKYVRENAKELNIKPNKIGMMGFSAGGAVTMGVAYNYTAENRPDFIVPIYPWTTQYPVQKPKDNEPPLFVVCASDDPLDLATGSINLYKSWRELNLSAELHMYSKGGHGFGMKKHGLPKDTWIKRFYEWGVSENLITPKI</sequence>
<keyword evidence="1 3" id="KW-0378">Hydrolase</keyword>
<dbReference type="Gene3D" id="3.40.50.1820">
    <property type="entry name" value="alpha/beta hydrolase"/>
    <property type="match status" value="1"/>
</dbReference>
<dbReference type="InterPro" id="IPR013094">
    <property type="entry name" value="AB_hydrolase_3"/>
</dbReference>
<proteinExistence type="predicted"/>
<accession>A0A1B1Y6U7</accession>
<evidence type="ECO:0000313" key="3">
    <source>
        <dbReference type="EMBL" id="ANW96467.1"/>
    </source>
</evidence>